<protein>
    <recommendedName>
        <fullName evidence="1">Protein YOP1</fullName>
    </recommendedName>
</protein>
<evidence type="ECO:0000256" key="2">
    <source>
        <dbReference type="SAM" id="MobiDB-lite"/>
    </source>
</evidence>
<evidence type="ECO:0000313" key="4">
    <source>
        <dbReference type="Proteomes" id="UP001287356"/>
    </source>
</evidence>
<feature type="transmembrane region" description="Helical" evidence="1">
    <location>
        <begin position="57"/>
        <end position="77"/>
    </location>
</feature>
<organism evidence="3 4">
    <name type="scientific">Lasiosphaeria ovina</name>
    <dbReference type="NCBI Taxonomy" id="92902"/>
    <lineage>
        <taxon>Eukaryota</taxon>
        <taxon>Fungi</taxon>
        <taxon>Dikarya</taxon>
        <taxon>Ascomycota</taxon>
        <taxon>Pezizomycotina</taxon>
        <taxon>Sordariomycetes</taxon>
        <taxon>Sordariomycetidae</taxon>
        <taxon>Sordariales</taxon>
        <taxon>Lasiosphaeriaceae</taxon>
        <taxon>Lasiosphaeria</taxon>
    </lineage>
</organism>
<feature type="compositionally biased region" description="Low complexity" evidence="2">
    <location>
        <begin position="281"/>
        <end position="291"/>
    </location>
</feature>
<comment type="caution">
    <text evidence="3">The sequence shown here is derived from an EMBL/GenBank/DDBJ whole genome shotgun (WGS) entry which is preliminary data.</text>
</comment>
<proteinExistence type="inferred from homology"/>
<comment type="caution">
    <text evidence="1">Lacks conserved residue(s) required for the propagation of feature annotation.</text>
</comment>
<keyword evidence="4" id="KW-1185">Reference proteome</keyword>
<feature type="compositionally biased region" description="Low complexity" evidence="2">
    <location>
        <begin position="209"/>
        <end position="224"/>
    </location>
</feature>
<accession>A0AAE0NNA1</accession>
<dbReference type="GO" id="GO:0016020">
    <property type="term" value="C:membrane"/>
    <property type="evidence" value="ECO:0007669"/>
    <property type="project" value="UniProtKB-SubCell"/>
</dbReference>
<feature type="region of interest" description="Disordered" evidence="2">
    <location>
        <begin position="209"/>
        <end position="228"/>
    </location>
</feature>
<dbReference type="InterPro" id="IPR004345">
    <property type="entry name" value="TB2_DP1_HVA22"/>
</dbReference>
<sequence length="386" mass="39918">MFDVFAKVLSSIASFLFPVFASYKALKTSDPAQLTPWLMYWVVLACALLVESWTEWFLVWVPFYAYLRLLFLLYLVLPQTQGARIIYQTHVHPWLEDNEGAIEDFIASAHERLRAAGIAYIKRAIELLKTNVLGLPPSPEAAAAPPSSSGSPQSYTQTLLARFSLPSARWTGSAGAGAGSASGTASGSDFYSFLSSAVSAAAAATAGGASSSKAGATSSSSAAAPLGMVPDSIRGATARMSFIEAQRERLKYVLTALDREATQLQSDEAARLEKAAAAAAATTERAPSMSLDGGGNGGSLNKSRSEVDFEKLEAESGAEDDMDDAAAGLRRRAPGGGAAATTPAAAGSAATGGGGSWMPWAWGSGAAAVATTPSPPDSSRTSGAEQ</sequence>
<comment type="similarity">
    <text evidence="1">Belongs to the DP1 family.</text>
</comment>
<dbReference type="AlphaFoldDB" id="A0AAE0NNA1"/>
<reference evidence="3" key="1">
    <citation type="journal article" date="2023" name="Mol. Phylogenet. Evol.">
        <title>Genome-scale phylogeny and comparative genomics of the fungal order Sordariales.</title>
        <authorList>
            <person name="Hensen N."/>
            <person name="Bonometti L."/>
            <person name="Westerberg I."/>
            <person name="Brannstrom I.O."/>
            <person name="Guillou S."/>
            <person name="Cros-Aarteil S."/>
            <person name="Calhoun S."/>
            <person name="Haridas S."/>
            <person name="Kuo A."/>
            <person name="Mondo S."/>
            <person name="Pangilinan J."/>
            <person name="Riley R."/>
            <person name="LaButti K."/>
            <person name="Andreopoulos B."/>
            <person name="Lipzen A."/>
            <person name="Chen C."/>
            <person name="Yan M."/>
            <person name="Daum C."/>
            <person name="Ng V."/>
            <person name="Clum A."/>
            <person name="Steindorff A."/>
            <person name="Ohm R.A."/>
            <person name="Martin F."/>
            <person name="Silar P."/>
            <person name="Natvig D.O."/>
            <person name="Lalanne C."/>
            <person name="Gautier V."/>
            <person name="Ament-Velasquez S.L."/>
            <person name="Kruys A."/>
            <person name="Hutchinson M.I."/>
            <person name="Powell A.J."/>
            <person name="Barry K."/>
            <person name="Miller A.N."/>
            <person name="Grigoriev I.V."/>
            <person name="Debuchy R."/>
            <person name="Gladieux P."/>
            <person name="Hiltunen Thoren M."/>
            <person name="Johannesson H."/>
        </authorList>
    </citation>
    <scope>NUCLEOTIDE SEQUENCE</scope>
    <source>
        <strain evidence="3">CBS 958.72</strain>
    </source>
</reference>
<evidence type="ECO:0000256" key="1">
    <source>
        <dbReference type="RuleBase" id="RU362006"/>
    </source>
</evidence>
<feature type="compositionally biased region" description="Low complexity" evidence="2">
    <location>
        <begin position="377"/>
        <end position="386"/>
    </location>
</feature>
<feature type="region of interest" description="Disordered" evidence="2">
    <location>
        <begin position="329"/>
        <end position="386"/>
    </location>
</feature>
<dbReference type="PANTHER" id="PTHR12300:SF177">
    <property type="entry name" value="PROTEIN YOP1"/>
    <property type="match status" value="1"/>
</dbReference>
<feature type="region of interest" description="Disordered" evidence="2">
    <location>
        <begin position="281"/>
        <end position="305"/>
    </location>
</feature>
<dbReference type="Proteomes" id="UP001287356">
    <property type="component" value="Unassembled WGS sequence"/>
</dbReference>
<evidence type="ECO:0000313" key="3">
    <source>
        <dbReference type="EMBL" id="KAK3384664.1"/>
    </source>
</evidence>
<keyword evidence="1" id="KW-0472">Membrane</keyword>
<feature type="transmembrane region" description="Helical" evidence="1">
    <location>
        <begin position="31"/>
        <end position="50"/>
    </location>
</feature>
<reference evidence="3" key="2">
    <citation type="submission" date="2023-06" db="EMBL/GenBank/DDBJ databases">
        <authorList>
            <consortium name="Lawrence Berkeley National Laboratory"/>
            <person name="Haridas S."/>
            <person name="Hensen N."/>
            <person name="Bonometti L."/>
            <person name="Westerberg I."/>
            <person name="Brannstrom I.O."/>
            <person name="Guillou S."/>
            <person name="Cros-Aarteil S."/>
            <person name="Calhoun S."/>
            <person name="Kuo A."/>
            <person name="Mondo S."/>
            <person name="Pangilinan J."/>
            <person name="Riley R."/>
            <person name="Labutti K."/>
            <person name="Andreopoulos B."/>
            <person name="Lipzen A."/>
            <person name="Chen C."/>
            <person name="Yanf M."/>
            <person name="Daum C."/>
            <person name="Ng V."/>
            <person name="Clum A."/>
            <person name="Steindorff A."/>
            <person name="Ohm R."/>
            <person name="Martin F."/>
            <person name="Silar P."/>
            <person name="Natvig D."/>
            <person name="Lalanne C."/>
            <person name="Gautier V."/>
            <person name="Ament-Velasquez S.L."/>
            <person name="Kruys A."/>
            <person name="Hutchinson M.I."/>
            <person name="Powell A.J."/>
            <person name="Barry K."/>
            <person name="Miller A.N."/>
            <person name="Grigoriev I.V."/>
            <person name="Debuchy R."/>
            <person name="Gladieux P."/>
            <person name="Thoren M.H."/>
            <person name="Johannesson H."/>
        </authorList>
    </citation>
    <scope>NUCLEOTIDE SEQUENCE</scope>
    <source>
        <strain evidence="3">CBS 958.72</strain>
    </source>
</reference>
<comment type="subcellular location">
    <subcellularLocation>
        <location evidence="1">Membrane</location>
        <topology evidence="1">Multi-pass membrane protein</topology>
    </subcellularLocation>
</comment>
<name>A0AAE0NNA1_9PEZI</name>
<keyword evidence="1" id="KW-0812">Transmembrane</keyword>
<feature type="compositionally biased region" description="Low complexity" evidence="2">
    <location>
        <begin position="339"/>
        <end position="349"/>
    </location>
</feature>
<dbReference type="PANTHER" id="PTHR12300">
    <property type="entry name" value="HVA22-LIKE PROTEINS"/>
    <property type="match status" value="1"/>
</dbReference>
<keyword evidence="1" id="KW-1133">Transmembrane helix</keyword>
<dbReference type="Pfam" id="PF03134">
    <property type="entry name" value="TB2_DP1_HVA22"/>
    <property type="match status" value="1"/>
</dbReference>
<dbReference type="EMBL" id="JAULSN010000001">
    <property type="protein sequence ID" value="KAK3384664.1"/>
    <property type="molecule type" value="Genomic_DNA"/>
</dbReference>
<gene>
    <name evidence="3" type="ORF">B0T24DRAFT_94429</name>
</gene>